<reference evidence="2 3" key="1">
    <citation type="submission" date="2021-06" db="EMBL/GenBank/DDBJ databases">
        <title>Caerostris extrusa draft genome.</title>
        <authorList>
            <person name="Kono N."/>
            <person name="Arakawa K."/>
        </authorList>
    </citation>
    <scope>NUCLEOTIDE SEQUENCE [LARGE SCALE GENOMIC DNA]</scope>
</reference>
<keyword evidence="3" id="KW-1185">Reference proteome</keyword>
<proteinExistence type="predicted"/>
<name>A0AAV4NWX0_CAEEX</name>
<gene>
    <name evidence="2" type="ORF">CEXT_284161</name>
</gene>
<evidence type="ECO:0000256" key="1">
    <source>
        <dbReference type="SAM" id="MobiDB-lite"/>
    </source>
</evidence>
<accession>A0AAV4NWX0</accession>
<organism evidence="2 3">
    <name type="scientific">Caerostris extrusa</name>
    <name type="common">Bark spider</name>
    <name type="synonym">Caerostris bankana</name>
    <dbReference type="NCBI Taxonomy" id="172846"/>
    <lineage>
        <taxon>Eukaryota</taxon>
        <taxon>Metazoa</taxon>
        <taxon>Ecdysozoa</taxon>
        <taxon>Arthropoda</taxon>
        <taxon>Chelicerata</taxon>
        <taxon>Arachnida</taxon>
        <taxon>Araneae</taxon>
        <taxon>Araneomorphae</taxon>
        <taxon>Entelegynae</taxon>
        <taxon>Araneoidea</taxon>
        <taxon>Araneidae</taxon>
        <taxon>Caerostris</taxon>
    </lineage>
</organism>
<dbReference type="AlphaFoldDB" id="A0AAV4NWX0"/>
<dbReference type="Proteomes" id="UP001054945">
    <property type="component" value="Unassembled WGS sequence"/>
</dbReference>
<comment type="caution">
    <text evidence="2">The sequence shown here is derived from an EMBL/GenBank/DDBJ whole genome shotgun (WGS) entry which is preliminary data.</text>
</comment>
<evidence type="ECO:0000313" key="2">
    <source>
        <dbReference type="EMBL" id="GIX89233.1"/>
    </source>
</evidence>
<dbReference type="EMBL" id="BPLR01021406">
    <property type="protein sequence ID" value="GIX89233.1"/>
    <property type="molecule type" value="Genomic_DNA"/>
</dbReference>
<evidence type="ECO:0000313" key="3">
    <source>
        <dbReference type="Proteomes" id="UP001054945"/>
    </source>
</evidence>
<feature type="region of interest" description="Disordered" evidence="1">
    <location>
        <begin position="35"/>
        <end position="95"/>
    </location>
</feature>
<protein>
    <submittedName>
        <fullName evidence="2">Uncharacterized protein</fullName>
    </submittedName>
</protein>
<feature type="compositionally biased region" description="Low complexity" evidence="1">
    <location>
        <begin position="35"/>
        <end position="44"/>
    </location>
</feature>
<sequence>MKWGGLLPMAHLIFPYSRPPPITEPVRVIVSNDISSRSDSQISSTHQSPPRPEQSVPVYIPQKESTSNALRWGSSPEMRSPDSTDKTAAAMNRHSPPYPLAAPSASYVYSMPPMFSPAHFNMYAYSLSAEGQANGFGLNHLNTLKVLITTNHRIFLAFLSSRSLPIQTDSFTQP</sequence>